<dbReference type="NCBIfam" id="TIGR00004">
    <property type="entry name" value="Rid family detoxifying hydrolase"/>
    <property type="match status" value="1"/>
</dbReference>
<sequence>MKKHILIYPVLLFLIYSCSEEPSQRTIIQSESAPAAIGPYSQAIMVGNTLYAAGQIGLVPGTGEMAGEDLEIQARQALNNLKAVLEEAGFTMQDVVSVDVYLSDLDDCSSFNEIYAEYFSESKPARGVVEVSRIPRDAKVEIKLVAVK</sequence>
<dbReference type="EMBL" id="JAKLWS010000014">
    <property type="protein sequence ID" value="MCG2589276.1"/>
    <property type="molecule type" value="Genomic_DNA"/>
</dbReference>
<reference evidence="2" key="1">
    <citation type="submission" date="2022-01" db="EMBL/GenBank/DDBJ databases">
        <authorList>
            <person name="Wang Y."/>
        </authorList>
    </citation>
    <scope>NUCLEOTIDE SEQUENCE</scope>
    <source>
        <strain evidence="2">WB101</strain>
    </source>
</reference>
<evidence type="ECO:0000256" key="1">
    <source>
        <dbReference type="ARBA" id="ARBA00010552"/>
    </source>
</evidence>
<keyword evidence="3" id="KW-1185">Reference proteome</keyword>
<dbReference type="PROSITE" id="PS51257">
    <property type="entry name" value="PROKAR_LIPOPROTEIN"/>
    <property type="match status" value="1"/>
</dbReference>
<comment type="similarity">
    <text evidence="1">Belongs to the RutC family.</text>
</comment>
<proteinExistence type="inferred from homology"/>
<name>A0ABS9KEK8_9BACT</name>
<dbReference type="Gene3D" id="3.30.1330.40">
    <property type="entry name" value="RutC-like"/>
    <property type="match status" value="1"/>
</dbReference>
<dbReference type="InterPro" id="IPR035959">
    <property type="entry name" value="RutC-like_sf"/>
</dbReference>
<dbReference type="InterPro" id="IPR006056">
    <property type="entry name" value="RidA"/>
</dbReference>
<dbReference type="Pfam" id="PF01042">
    <property type="entry name" value="Ribonuc_L-PSP"/>
    <property type="match status" value="1"/>
</dbReference>
<accession>A0ABS9KEK8</accession>
<dbReference type="SUPFAM" id="SSF55298">
    <property type="entry name" value="YjgF-like"/>
    <property type="match status" value="1"/>
</dbReference>
<dbReference type="InterPro" id="IPR006175">
    <property type="entry name" value="YjgF/YER057c/UK114"/>
</dbReference>
<dbReference type="PANTHER" id="PTHR11803">
    <property type="entry name" value="2-IMINOBUTANOATE/2-IMINOPROPANOATE DEAMINASE RIDA"/>
    <property type="match status" value="1"/>
</dbReference>
<evidence type="ECO:0000313" key="2">
    <source>
        <dbReference type="EMBL" id="MCG2589276.1"/>
    </source>
</evidence>
<comment type="caution">
    <text evidence="2">The sequence shown here is derived from an EMBL/GenBank/DDBJ whole genome shotgun (WGS) entry which is preliminary data.</text>
</comment>
<dbReference type="RefSeq" id="WP_237854639.1">
    <property type="nucleotide sequence ID" value="NZ_JAKLWS010000014.1"/>
</dbReference>
<organism evidence="2 3">
    <name type="scientific">Rhodohalobacter sulfatireducens</name>
    <dbReference type="NCBI Taxonomy" id="2911366"/>
    <lineage>
        <taxon>Bacteria</taxon>
        <taxon>Pseudomonadati</taxon>
        <taxon>Balneolota</taxon>
        <taxon>Balneolia</taxon>
        <taxon>Balneolales</taxon>
        <taxon>Balneolaceae</taxon>
        <taxon>Rhodohalobacter</taxon>
    </lineage>
</organism>
<evidence type="ECO:0000313" key="3">
    <source>
        <dbReference type="Proteomes" id="UP001165366"/>
    </source>
</evidence>
<dbReference type="CDD" id="cd00448">
    <property type="entry name" value="YjgF_YER057c_UK114_family"/>
    <property type="match status" value="1"/>
</dbReference>
<reference evidence="2" key="2">
    <citation type="submission" date="2024-05" db="EMBL/GenBank/DDBJ databases">
        <title>Rhodohalobacter halophilus gen. nov., sp. nov., a moderately halophilic member of the family Balneolaceae.</title>
        <authorList>
            <person name="Xia J."/>
        </authorList>
    </citation>
    <scope>NUCLEOTIDE SEQUENCE</scope>
    <source>
        <strain evidence="2">WB101</strain>
    </source>
</reference>
<dbReference type="PANTHER" id="PTHR11803:SF58">
    <property type="entry name" value="PROTEIN HMF1-RELATED"/>
    <property type="match status" value="1"/>
</dbReference>
<gene>
    <name evidence="2" type="ORF">L6773_11920</name>
</gene>
<dbReference type="Proteomes" id="UP001165366">
    <property type="component" value="Unassembled WGS sequence"/>
</dbReference>
<protein>
    <submittedName>
        <fullName evidence="2">RidA family protein</fullName>
    </submittedName>
</protein>